<reference evidence="1 2" key="1">
    <citation type="journal article" date="2017" name="Genome Biol.">
        <title>New reference genome sequences of hot pepper reveal the massive evolution of plant disease-resistance genes by retroduplication.</title>
        <authorList>
            <person name="Kim S."/>
            <person name="Park J."/>
            <person name="Yeom S.I."/>
            <person name="Kim Y.M."/>
            <person name="Seo E."/>
            <person name="Kim K.T."/>
            <person name="Kim M.S."/>
            <person name="Lee J.M."/>
            <person name="Cheong K."/>
            <person name="Shin H.S."/>
            <person name="Kim S.B."/>
            <person name="Han K."/>
            <person name="Lee J."/>
            <person name="Park M."/>
            <person name="Lee H.A."/>
            <person name="Lee H.Y."/>
            <person name="Lee Y."/>
            <person name="Oh S."/>
            <person name="Lee J.H."/>
            <person name="Choi E."/>
            <person name="Choi E."/>
            <person name="Lee S.E."/>
            <person name="Jeon J."/>
            <person name="Kim H."/>
            <person name="Choi G."/>
            <person name="Song H."/>
            <person name="Lee J."/>
            <person name="Lee S.C."/>
            <person name="Kwon J.K."/>
            <person name="Lee H.Y."/>
            <person name="Koo N."/>
            <person name="Hong Y."/>
            <person name="Kim R.W."/>
            <person name="Kang W.H."/>
            <person name="Huh J.H."/>
            <person name="Kang B.C."/>
            <person name="Yang T.J."/>
            <person name="Lee Y.H."/>
            <person name="Bennetzen J.L."/>
            <person name="Choi D."/>
        </authorList>
    </citation>
    <scope>NUCLEOTIDE SEQUENCE [LARGE SCALE GENOMIC DNA]</scope>
    <source>
        <strain evidence="2">cv. PBC81</strain>
    </source>
</reference>
<organism evidence="1 2">
    <name type="scientific">Capsicum baccatum</name>
    <name type="common">Peruvian pepper</name>
    <dbReference type="NCBI Taxonomy" id="33114"/>
    <lineage>
        <taxon>Eukaryota</taxon>
        <taxon>Viridiplantae</taxon>
        <taxon>Streptophyta</taxon>
        <taxon>Embryophyta</taxon>
        <taxon>Tracheophyta</taxon>
        <taxon>Spermatophyta</taxon>
        <taxon>Magnoliopsida</taxon>
        <taxon>eudicotyledons</taxon>
        <taxon>Gunneridae</taxon>
        <taxon>Pentapetalae</taxon>
        <taxon>asterids</taxon>
        <taxon>lamiids</taxon>
        <taxon>Solanales</taxon>
        <taxon>Solanaceae</taxon>
        <taxon>Solanoideae</taxon>
        <taxon>Capsiceae</taxon>
        <taxon>Capsicum</taxon>
    </lineage>
</organism>
<evidence type="ECO:0000313" key="2">
    <source>
        <dbReference type="Proteomes" id="UP000224567"/>
    </source>
</evidence>
<gene>
    <name evidence="1" type="ORF">CQW23_00282</name>
</gene>
<name>A0A2G2XKD4_CAPBA</name>
<evidence type="ECO:0000313" key="1">
    <source>
        <dbReference type="EMBL" id="PHT57919.1"/>
    </source>
</evidence>
<keyword evidence="2" id="KW-1185">Reference proteome</keyword>
<proteinExistence type="predicted"/>
<accession>A0A2G2XKD4</accession>
<dbReference type="EMBL" id="MLFT02000001">
    <property type="protein sequence ID" value="PHT57919.1"/>
    <property type="molecule type" value="Genomic_DNA"/>
</dbReference>
<dbReference type="AlphaFoldDB" id="A0A2G2XKD4"/>
<dbReference type="Proteomes" id="UP000224567">
    <property type="component" value="Unassembled WGS sequence"/>
</dbReference>
<comment type="caution">
    <text evidence="1">The sequence shown here is derived from an EMBL/GenBank/DDBJ whole genome shotgun (WGS) entry which is preliminary data.</text>
</comment>
<sequence>MAEEERQVSSPPTCSKLSLVAPVFVPSYAMVLSSLATGRHMAHTSAPLNAMDNPTKGFQAKKYHPRTLVEDPMEAFDGDLGVDIIDEENKDEILDECSAKVITDGDLSPRQQRKGFKITKTHERKHSWDGKVSEGVIPKQLSITVAKQKETRFNYINKIQ</sequence>
<reference evidence="2" key="2">
    <citation type="journal article" date="2017" name="J. Anim. Genet.">
        <title>Multiple reference genome sequences of hot pepper reveal the massive evolution of plant disease resistance genes by retroduplication.</title>
        <authorList>
            <person name="Kim S."/>
            <person name="Park J."/>
            <person name="Yeom S.-I."/>
            <person name="Kim Y.-M."/>
            <person name="Seo E."/>
            <person name="Kim K.-T."/>
            <person name="Kim M.-S."/>
            <person name="Lee J.M."/>
            <person name="Cheong K."/>
            <person name="Shin H.-S."/>
            <person name="Kim S.-B."/>
            <person name="Han K."/>
            <person name="Lee J."/>
            <person name="Park M."/>
            <person name="Lee H.-A."/>
            <person name="Lee H.-Y."/>
            <person name="Lee Y."/>
            <person name="Oh S."/>
            <person name="Lee J.H."/>
            <person name="Choi E."/>
            <person name="Choi E."/>
            <person name="Lee S.E."/>
            <person name="Jeon J."/>
            <person name="Kim H."/>
            <person name="Choi G."/>
            <person name="Song H."/>
            <person name="Lee J."/>
            <person name="Lee S.-C."/>
            <person name="Kwon J.-K."/>
            <person name="Lee H.-Y."/>
            <person name="Koo N."/>
            <person name="Hong Y."/>
            <person name="Kim R.W."/>
            <person name="Kang W.-H."/>
            <person name="Huh J.H."/>
            <person name="Kang B.-C."/>
            <person name="Yang T.-J."/>
            <person name="Lee Y.-H."/>
            <person name="Bennetzen J.L."/>
            <person name="Choi D."/>
        </authorList>
    </citation>
    <scope>NUCLEOTIDE SEQUENCE [LARGE SCALE GENOMIC DNA]</scope>
    <source>
        <strain evidence="2">cv. PBC81</strain>
    </source>
</reference>
<protein>
    <submittedName>
        <fullName evidence="1">Uncharacterized protein</fullName>
    </submittedName>
</protein>
<dbReference type="OrthoDB" id="1306281at2759"/>